<dbReference type="Proteomes" id="UP001631993">
    <property type="component" value="Unassembled WGS sequence"/>
</dbReference>
<dbReference type="CDD" id="cd04301">
    <property type="entry name" value="NAT_SF"/>
    <property type="match status" value="1"/>
</dbReference>
<sequence length="166" mass="17438">MRSDVTLHPLDRTLLAELLLAAVEDADPLEVMPPVEGPQGWTPERRSAFLRFHESRSLAANPVETTFAIAAAERVVGAARLCPVETRAGTAEAGVWIGRSHRGAGVGGAVLELLLDRARAAGFTSVCVSTTPHNLAVRALMAGIGVELVRDGAGLTACVDLRPGVR</sequence>
<evidence type="ECO:0000313" key="3">
    <source>
        <dbReference type="Proteomes" id="UP001631993"/>
    </source>
</evidence>
<reference evidence="2 3" key="1">
    <citation type="submission" date="2024-12" db="EMBL/GenBank/DDBJ databases">
        <title>Forecasting of Potato common scab and diversities of Pathogenic streptomyces spp. in china.</title>
        <authorList>
            <person name="Handique U."/>
            <person name="Wu J."/>
        </authorList>
    </citation>
    <scope>NUCLEOTIDE SEQUENCE [LARGE SCALE GENOMIC DNA]</scope>
    <source>
        <strain evidence="2 3">ZRIMU1585</strain>
    </source>
</reference>
<protein>
    <submittedName>
        <fullName evidence="2">N-acetyltransferase family protein</fullName>
    </submittedName>
</protein>
<dbReference type="Gene3D" id="3.40.630.30">
    <property type="match status" value="1"/>
</dbReference>
<dbReference type="SUPFAM" id="SSF55729">
    <property type="entry name" value="Acyl-CoA N-acyltransferases (Nat)"/>
    <property type="match status" value="1"/>
</dbReference>
<proteinExistence type="predicted"/>
<dbReference type="Pfam" id="PF13302">
    <property type="entry name" value="Acetyltransf_3"/>
    <property type="match status" value="1"/>
</dbReference>
<dbReference type="EMBL" id="JBJVNE010000017">
    <property type="protein sequence ID" value="MFM9650686.1"/>
    <property type="molecule type" value="Genomic_DNA"/>
</dbReference>
<dbReference type="PROSITE" id="PS51186">
    <property type="entry name" value="GNAT"/>
    <property type="match status" value="1"/>
</dbReference>
<name>A0ABW9IQC9_STRGJ</name>
<evidence type="ECO:0000313" key="2">
    <source>
        <dbReference type="EMBL" id="MFM9650686.1"/>
    </source>
</evidence>
<keyword evidence="3" id="KW-1185">Reference proteome</keyword>
<feature type="domain" description="N-acetyltransferase" evidence="1">
    <location>
        <begin position="16"/>
        <end position="165"/>
    </location>
</feature>
<comment type="caution">
    <text evidence="2">The sequence shown here is derived from an EMBL/GenBank/DDBJ whole genome shotgun (WGS) entry which is preliminary data.</text>
</comment>
<accession>A0ABW9IQC9</accession>
<evidence type="ECO:0000259" key="1">
    <source>
        <dbReference type="PROSITE" id="PS51186"/>
    </source>
</evidence>
<dbReference type="RefSeq" id="WP_369280281.1">
    <property type="nucleotide sequence ID" value="NZ_JBJVMW010000015.1"/>
</dbReference>
<organism evidence="2 3">
    <name type="scientific">Streptomyces galilaeus</name>
    <dbReference type="NCBI Taxonomy" id="33899"/>
    <lineage>
        <taxon>Bacteria</taxon>
        <taxon>Bacillati</taxon>
        <taxon>Actinomycetota</taxon>
        <taxon>Actinomycetes</taxon>
        <taxon>Kitasatosporales</taxon>
        <taxon>Streptomycetaceae</taxon>
        <taxon>Streptomyces</taxon>
    </lineage>
</organism>
<dbReference type="InterPro" id="IPR000182">
    <property type="entry name" value="GNAT_dom"/>
</dbReference>
<dbReference type="InterPro" id="IPR016181">
    <property type="entry name" value="Acyl_CoA_acyltransferase"/>
</dbReference>
<gene>
    <name evidence="2" type="ORF">ACKI1S_31610</name>
</gene>